<name>A0A9Q8PGS1_PASFU</name>
<dbReference type="PROSITE" id="PS50110">
    <property type="entry name" value="RESPONSE_REGULATORY"/>
    <property type="match status" value="1"/>
</dbReference>
<dbReference type="Gene3D" id="3.30.450.40">
    <property type="match status" value="1"/>
</dbReference>
<feature type="region of interest" description="Disordered" evidence="15">
    <location>
        <begin position="2326"/>
        <end position="2384"/>
    </location>
</feature>
<dbReference type="InterPro" id="IPR041664">
    <property type="entry name" value="AAA_16"/>
</dbReference>
<feature type="region of interest" description="Disordered" evidence="15">
    <location>
        <begin position="2286"/>
        <end position="2312"/>
    </location>
</feature>
<feature type="domain" description="Protein kinase" evidence="16">
    <location>
        <begin position="41"/>
        <end position="358"/>
    </location>
</feature>
<dbReference type="SUPFAM" id="SSF52172">
    <property type="entry name" value="CheY-like"/>
    <property type="match status" value="1"/>
</dbReference>
<dbReference type="InterPro" id="IPR011009">
    <property type="entry name" value="Kinase-like_dom_sf"/>
</dbReference>
<keyword evidence="8" id="KW-0547">Nucleotide-binding</keyword>
<dbReference type="SMART" id="SM00388">
    <property type="entry name" value="HisKA"/>
    <property type="match status" value="1"/>
</dbReference>
<evidence type="ECO:0000256" key="11">
    <source>
        <dbReference type="ARBA" id="ARBA00022989"/>
    </source>
</evidence>
<dbReference type="SMART" id="SM00448">
    <property type="entry name" value="REC"/>
    <property type="match status" value="1"/>
</dbReference>
<dbReference type="FunFam" id="3.40.50.2300:FF:000285">
    <property type="entry name" value="Putative sensor histidine kinase/response regulator"/>
    <property type="match status" value="1"/>
</dbReference>
<dbReference type="FunFam" id="1.10.510.10:FF:000579">
    <property type="entry name" value="Sensor histidine kinase/response regulator, putative"/>
    <property type="match status" value="1"/>
</dbReference>
<sequence>MGLDIEDEESAAPFKRFFERLREDVPGYEFNDRIPPFHSSYDNWHFFGRRKSRPNVSGQKTSASEASSSRPSSIRTRSDYDIPNDEEKEREVWVIGRMSKQILRLEREFKLCQTLFRQQTEGQKHFVRPLDFFRLPARDVDDVPLCVSVVEAPGRDYLNELVEFGPNFYMGTPESPQQHHHEQCALLTFLDFAIGASECLEILHHGNQIVHGEIRGDAFHYNKETGVVRMINFGSGVRSFEHGLTSANWSSLMQQRGIEHKLQFIAPEQTGRLPAEPDARCDIYSLGILSWSMLTGAAPFEGKTSLDIMQSVLSRRIPLASSIRPDVPEALAKVIRKMTARNMEDRYNSTSGIKHDLQELKRILMDGDQDALAEFKVASTDVSCFFTLPSQLVGREEQRKVIINVIEKAAAKSAKAASITRRGLYSISSNSSLISGEKDIVLDDIMSDSTSSTDRDRGRDDSRLMSIPEVPPYEPSKRSASQSRQDRMGSVASSATSTLGEPTDSRGSNDIAESLHRTTSSSFQFNGSPGEPGSLLRTAQKLKKKGKTEIIGIEGAAGFGKSSLVQNIQITARKHGYFTSAKFDQVRSAPFDPIVRVMSSLFRQIFSENDVGTAFHDNIRTFVKPFWGVLHASLELPLWLLEPATDGKTTNASNFMANPTLQNGTLGSMPERKACNAASTQEWLRSGGSAKSSRFMHIFLDVLRLLSMQKFVCFCLDDLQFADPESLELLQVIAGAHVPIVLMLTYRDETELTAPVKRLLSKAVKVSVGAFTDDDTTEYVSQTLHRSADYCTPLVAAVQEKTQGNPFFVREMLDSAYRKKCLYYCWKHSEWEYNLDRLFEEFASPDTGKFSSNDFILRRMKELPIDAQAVLSWAAILGNSFQFQTIKRVMSCACSDLAPQPLIPPKSTDAVAGLQVALQSFVIMPTEDEDRFKFSHDRYIAAADILCEAYVRSEMHYVVATSMMKHEPYDPVSQPNKVLFEQARHVCEGVEAIKRRAPKKTKYRELLYQAAETARESGARRSGLYFFEHCIDLLPEDPWDDDTDDASYSETLALKTRAAEAYWYAGEYNESSQLLEEVFDRARDTADKAPAAIVLSRMHAQRGDSQTAFNTLKAALSELGMSVPETTWDDCDEEFQSIIPMLQGNPPDYDIANTKSTDRHLTTLGALLTEFQSSAYWTHHLLYYQSTLLIMRLYLKYGLFPQAALGYVNLAALSVWRFSMVQAAVELGNTALKIIDTYSQELYVGGRTLTLYAVFLGHIQKDWRDNYELLNEGLECASSAGDKILHLLNIGIMAAYRLWASENLADTEALIASVSDEFPDWAENLRGGVFLVGVRSYARALSGKTYYKVASDVLTDSSHDSSAYERYIASTASSPDRPLSIYQSFRLIAMYRFGHYKEAMEFGTEMLQRTDGLLCQRFRYAALFYLSMSILACIKDEPDRSDRDELLQRVAKYRAHIEVISSVNDVNYVVYLQLLQAETADIEMRYGEVLGHFETAVNHSVLHSNILDEALSLELYADWLVRRGAARPARGILLDCVSAYRRVGAFGKAEHVSEKYGYLLFGTRSLATVDAGTQTSDAGAGPSYVDKLEKISTHEAAQTPADRTVEWLDPHAALRPRHDMLSKEMPAALSSAVGLDMIDLAGILESSQLLSSELNVDRLLAKLSNIIVDATGADMVGLVVENEGGEWCVASVGTPEGVDTPKADIPLMEVEDQVAKQVTLYVLRFKEQLFLRNVLDDERFSNVPEKWLEDNPEGASMISLPILHGEDVLLGSLYCQAPPQTFTDRTVTLLKLLVNQIAISIANALLFKRSEKVQASNTSMLEVQKQALAQARDAEKKAKEAEAKAMEMVRLKDEAAKAKSMFLANVSHELRTPLNGVIGMSEMLKSTPLNKEQEEHADSIRVCADTLLSVINDILDFSKLEAGKMQVFSVPLSLTETITEVVRALSYTNLERNLKTITKLDLDQNLVVMGDPVRLHQILMNLMSNAYKFTAKGSVTVRAKVDSEDADSINVTVSVTDTGIGVSEEQQKKLFLPFSQADSSTARSYGGTGLGLSICKAILENVMHGHIWLESAPGVGTTVSFSLPFKKVNKSELSESNGNTPHGRETDPMAMFSPPAIDDAPGARAIVSLQGIPRDQLKVCIAEDNPINQKIAINFVKKLGFNCEAYGDGQQAYDALERAAKDGHPFHLVLMDVQMPVLDGYNATREIRKSEEPKVRDILVIAMTASAIRGDREKCLEAGMNNYLAKPVRADTLKQMLESYLHQPARAMPNLQEEANNLVNTVVSEEDDKEENHIPRIHIQSPPDRPKSAQHRDTEIHLTPEEMARKPQAQANMQQQMQAAQQQIRELQEKPSRAAGGKKIRRPGMERTKSYYSATSAEGSEEER</sequence>
<dbReference type="FunFam" id="1.10.287.130:FF:000003">
    <property type="entry name" value="Histidine kinase"/>
    <property type="match status" value="1"/>
</dbReference>
<evidence type="ECO:0000256" key="6">
    <source>
        <dbReference type="ARBA" id="ARBA00022679"/>
    </source>
</evidence>
<dbReference type="FunFam" id="3.30.565.10:FF:000010">
    <property type="entry name" value="Sensor histidine kinase RcsC"/>
    <property type="match status" value="1"/>
</dbReference>
<keyword evidence="6" id="KW-0808">Transferase</keyword>
<dbReference type="Proteomes" id="UP000756132">
    <property type="component" value="Chromosome 9"/>
</dbReference>
<dbReference type="InterPro" id="IPR004358">
    <property type="entry name" value="Sig_transdc_His_kin-like_C"/>
</dbReference>
<dbReference type="EC" id="2.7.13.3" evidence="3"/>
<dbReference type="InterPro" id="IPR036097">
    <property type="entry name" value="HisK_dim/P_sf"/>
</dbReference>
<dbReference type="Pfam" id="PF13191">
    <property type="entry name" value="AAA_16"/>
    <property type="match status" value="1"/>
</dbReference>
<dbReference type="SUPFAM" id="SSF56112">
    <property type="entry name" value="Protein kinase-like (PK-like)"/>
    <property type="match status" value="1"/>
</dbReference>
<evidence type="ECO:0000256" key="2">
    <source>
        <dbReference type="ARBA" id="ARBA00004651"/>
    </source>
</evidence>
<keyword evidence="10" id="KW-0067">ATP-binding</keyword>
<evidence type="ECO:0000256" key="3">
    <source>
        <dbReference type="ARBA" id="ARBA00012438"/>
    </source>
</evidence>
<evidence type="ECO:0000256" key="15">
    <source>
        <dbReference type="SAM" id="MobiDB-lite"/>
    </source>
</evidence>
<evidence type="ECO:0000259" key="17">
    <source>
        <dbReference type="PROSITE" id="PS50109"/>
    </source>
</evidence>
<evidence type="ECO:0000313" key="19">
    <source>
        <dbReference type="EMBL" id="UJO22334.1"/>
    </source>
</evidence>
<feature type="modified residue" description="4-aspartylphosphate" evidence="13">
    <location>
        <position position="2192"/>
    </location>
</feature>
<dbReference type="GO" id="GO:0000155">
    <property type="term" value="F:phosphorelay sensor kinase activity"/>
    <property type="evidence" value="ECO:0007669"/>
    <property type="project" value="InterPro"/>
</dbReference>
<dbReference type="InterPro" id="IPR011006">
    <property type="entry name" value="CheY-like_superfamily"/>
</dbReference>
<evidence type="ECO:0000256" key="8">
    <source>
        <dbReference type="ARBA" id="ARBA00022741"/>
    </source>
</evidence>
<dbReference type="SUPFAM" id="SSF52540">
    <property type="entry name" value="P-loop containing nucleoside triphosphate hydrolases"/>
    <property type="match status" value="1"/>
</dbReference>
<dbReference type="GO" id="GO:0009927">
    <property type="term" value="F:histidine phosphotransfer kinase activity"/>
    <property type="evidence" value="ECO:0007669"/>
    <property type="project" value="TreeGrafter"/>
</dbReference>
<dbReference type="SUPFAM" id="SSF55781">
    <property type="entry name" value="GAF domain-like"/>
    <property type="match status" value="1"/>
</dbReference>
<evidence type="ECO:0000256" key="14">
    <source>
        <dbReference type="SAM" id="Coils"/>
    </source>
</evidence>
<keyword evidence="11" id="KW-1133">Transmembrane helix</keyword>
<keyword evidence="12" id="KW-0472">Membrane</keyword>
<dbReference type="EMBL" id="CP090171">
    <property type="protein sequence ID" value="UJO22334.1"/>
    <property type="molecule type" value="Genomic_DNA"/>
</dbReference>
<dbReference type="SMART" id="SM00065">
    <property type="entry name" value="GAF"/>
    <property type="match status" value="1"/>
</dbReference>
<dbReference type="InterPro" id="IPR001789">
    <property type="entry name" value="Sig_transdc_resp-reg_receiver"/>
</dbReference>
<dbReference type="GO" id="GO:0005886">
    <property type="term" value="C:plasma membrane"/>
    <property type="evidence" value="ECO:0007669"/>
    <property type="project" value="UniProtKB-SubCell"/>
</dbReference>
<accession>A0A9Q8PGS1</accession>
<keyword evidence="9 19" id="KW-0418">Kinase</keyword>
<protein>
    <recommendedName>
        <fullName evidence="3">histidine kinase</fullName>
        <ecNumber evidence="3">2.7.13.3</ecNumber>
    </recommendedName>
</protein>
<keyword evidence="4" id="KW-1003">Cell membrane</keyword>
<feature type="domain" description="Response regulatory" evidence="18">
    <location>
        <begin position="2138"/>
        <end position="2261"/>
    </location>
</feature>
<keyword evidence="7" id="KW-0812">Transmembrane</keyword>
<dbReference type="PROSITE" id="PS50011">
    <property type="entry name" value="PROTEIN_KINASE_DOM"/>
    <property type="match status" value="1"/>
</dbReference>
<dbReference type="InterPro" id="IPR003661">
    <property type="entry name" value="HisK_dim/P_dom"/>
</dbReference>
<keyword evidence="20" id="KW-1185">Reference proteome</keyword>
<evidence type="ECO:0000256" key="1">
    <source>
        <dbReference type="ARBA" id="ARBA00000085"/>
    </source>
</evidence>
<dbReference type="Gene3D" id="3.40.50.2300">
    <property type="match status" value="1"/>
</dbReference>
<comment type="catalytic activity">
    <reaction evidence="1">
        <text>ATP + protein L-histidine = ADP + protein N-phospho-L-histidine.</text>
        <dbReference type="EC" id="2.7.13.3"/>
    </reaction>
</comment>
<dbReference type="PRINTS" id="PR00344">
    <property type="entry name" value="BCTRLSENSOR"/>
</dbReference>
<dbReference type="PROSITE" id="PS50109">
    <property type="entry name" value="HIS_KIN"/>
    <property type="match status" value="1"/>
</dbReference>
<evidence type="ECO:0000259" key="16">
    <source>
        <dbReference type="PROSITE" id="PS50011"/>
    </source>
</evidence>
<feature type="compositionally biased region" description="Low complexity" evidence="15">
    <location>
        <begin position="61"/>
        <end position="75"/>
    </location>
</feature>
<reference evidence="19" key="1">
    <citation type="submission" date="2021-12" db="EMBL/GenBank/DDBJ databases">
        <authorList>
            <person name="Zaccaron A."/>
            <person name="Stergiopoulos I."/>
        </authorList>
    </citation>
    <scope>NUCLEOTIDE SEQUENCE</scope>
    <source>
        <strain evidence="19">Race5_Kim</strain>
    </source>
</reference>
<evidence type="ECO:0000313" key="20">
    <source>
        <dbReference type="Proteomes" id="UP000756132"/>
    </source>
</evidence>
<evidence type="ECO:0000256" key="13">
    <source>
        <dbReference type="PROSITE-ProRule" id="PRU00169"/>
    </source>
</evidence>
<dbReference type="OrthoDB" id="60033at2759"/>
<dbReference type="PANTHER" id="PTHR43047">
    <property type="entry name" value="TWO-COMPONENT HISTIDINE PROTEIN KINASE"/>
    <property type="match status" value="1"/>
</dbReference>
<dbReference type="SUPFAM" id="SSF47384">
    <property type="entry name" value="Homodimeric domain of signal transducing histidine kinase"/>
    <property type="match status" value="1"/>
</dbReference>
<dbReference type="GeneID" id="71989019"/>
<dbReference type="Pfam" id="PF01590">
    <property type="entry name" value="GAF"/>
    <property type="match status" value="1"/>
</dbReference>
<dbReference type="SMART" id="SM00220">
    <property type="entry name" value="S_TKc"/>
    <property type="match status" value="1"/>
</dbReference>
<dbReference type="Pfam" id="PF00512">
    <property type="entry name" value="HisKA"/>
    <property type="match status" value="1"/>
</dbReference>
<dbReference type="SMART" id="SM00387">
    <property type="entry name" value="HATPase_c"/>
    <property type="match status" value="1"/>
</dbReference>
<proteinExistence type="predicted"/>
<dbReference type="InterPro" id="IPR029016">
    <property type="entry name" value="GAF-like_dom_sf"/>
</dbReference>
<comment type="subcellular location">
    <subcellularLocation>
        <location evidence="2">Cell membrane</location>
        <topology evidence="2">Multi-pass membrane protein</topology>
    </subcellularLocation>
</comment>
<dbReference type="Gene3D" id="1.10.510.10">
    <property type="entry name" value="Transferase(Phosphotransferase) domain 1"/>
    <property type="match status" value="1"/>
</dbReference>
<dbReference type="Pfam" id="PF00072">
    <property type="entry name" value="Response_reg"/>
    <property type="match status" value="1"/>
</dbReference>
<feature type="coiled-coil region" evidence="14">
    <location>
        <begin position="1821"/>
        <end position="1858"/>
    </location>
</feature>
<dbReference type="CDD" id="cd00082">
    <property type="entry name" value="HisKA"/>
    <property type="match status" value="1"/>
</dbReference>
<keyword evidence="5 13" id="KW-0597">Phosphoprotein</keyword>
<dbReference type="GO" id="GO:0005524">
    <property type="term" value="F:ATP binding"/>
    <property type="evidence" value="ECO:0007669"/>
    <property type="project" value="UniProtKB-KW"/>
</dbReference>
<dbReference type="InterPro" id="IPR000719">
    <property type="entry name" value="Prot_kinase_dom"/>
</dbReference>
<dbReference type="InterPro" id="IPR003594">
    <property type="entry name" value="HATPase_dom"/>
</dbReference>
<dbReference type="RefSeq" id="XP_047766700.1">
    <property type="nucleotide sequence ID" value="XM_047908289.1"/>
</dbReference>
<dbReference type="SUPFAM" id="SSF55874">
    <property type="entry name" value="ATPase domain of HSP90 chaperone/DNA topoisomerase II/histidine kinase"/>
    <property type="match status" value="1"/>
</dbReference>
<feature type="compositionally biased region" description="Polar residues" evidence="15">
    <location>
        <begin position="491"/>
        <end position="508"/>
    </location>
</feature>
<evidence type="ECO:0000259" key="18">
    <source>
        <dbReference type="PROSITE" id="PS50110"/>
    </source>
</evidence>
<dbReference type="PANTHER" id="PTHR43047:SF46">
    <property type="entry name" value="HISTIDINE KINASE_RESPONSE REGULATOR, PUTATIVE (AFU_ORTHOLOGUE AFUA_3G12550)-RELATED"/>
    <property type="match status" value="1"/>
</dbReference>
<dbReference type="Pfam" id="PF00069">
    <property type="entry name" value="Pkinase"/>
    <property type="match status" value="1"/>
</dbReference>
<evidence type="ECO:0000256" key="9">
    <source>
        <dbReference type="ARBA" id="ARBA00022777"/>
    </source>
</evidence>
<evidence type="ECO:0000256" key="4">
    <source>
        <dbReference type="ARBA" id="ARBA00022475"/>
    </source>
</evidence>
<dbReference type="InterPro" id="IPR036890">
    <property type="entry name" value="HATPase_C_sf"/>
</dbReference>
<dbReference type="OMA" id="QLPGYTW"/>
<dbReference type="CDD" id="cd17546">
    <property type="entry name" value="REC_hyHK_CKI1_RcsC-like"/>
    <property type="match status" value="1"/>
</dbReference>
<evidence type="ECO:0000256" key="7">
    <source>
        <dbReference type="ARBA" id="ARBA00022692"/>
    </source>
</evidence>
<feature type="compositionally biased region" description="Low complexity" evidence="15">
    <location>
        <begin position="2328"/>
        <end position="2343"/>
    </location>
</feature>
<dbReference type="CDD" id="cd16922">
    <property type="entry name" value="HATPase_EvgS-ArcB-TorS-like"/>
    <property type="match status" value="1"/>
</dbReference>
<feature type="compositionally biased region" description="Basic and acidic residues" evidence="15">
    <location>
        <begin position="453"/>
        <end position="463"/>
    </location>
</feature>
<dbReference type="Gene3D" id="1.10.287.130">
    <property type="match status" value="1"/>
</dbReference>
<feature type="domain" description="Histidine kinase" evidence="17">
    <location>
        <begin position="1865"/>
        <end position="2087"/>
    </location>
</feature>
<gene>
    <name evidence="19" type="ORF">CLAFUR5_09141</name>
</gene>
<dbReference type="Gene3D" id="3.30.565.10">
    <property type="entry name" value="Histidine kinase-like ATPase, C-terminal domain"/>
    <property type="match status" value="1"/>
</dbReference>
<reference evidence="19" key="2">
    <citation type="journal article" date="2022" name="Microb. Genom.">
        <title>A chromosome-scale genome assembly of the tomato pathogen Cladosporium fulvum reveals a compartmentalized genome architecture and the presence of a dispensable chromosome.</title>
        <authorList>
            <person name="Zaccaron A.Z."/>
            <person name="Chen L.H."/>
            <person name="Samaras A."/>
            <person name="Stergiopoulos I."/>
        </authorList>
    </citation>
    <scope>NUCLEOTIDE SEQUENCE</scope>
    <source>
        <strain evidence="19">Race5_Kim</strain>
    </source>
</reference>
<evidence type="ECO:0000256" key="5">
    <source>
        <dbReference type="ARBA" id="ARBA00022553"/>
    </source>
</evidence>
<evidence type="ECO:0000256" key="10">
    <source>
        <dbReference type="ARBA" id="ARBA00022840"/>
    </source>
</evidence>
<dbReference type="InterPro" id="IPR005467">
    <property type="entry name" value="His_kinase_dom"/>
</dbReference>
<evidence type="ECO:0000256" key="12">
    <source>
        <dbReference type="ARBA" id="ARBA00023136"/>
    </source>
</evidence>
<organism evidence="19 20">
    <name type="scientific">Passalora fulva</name>
    <name type="common">Tomato leaf mold</name>
    <name type="synonym">Cladosporium fulvum</name>
    <dbReference type="NCBI Taxonomy" id="5499"/>
    <lineage>
        <taxon>Eukaryota</taxon>
        <taxon>Fungi</taxon>
        <taxon>Dikarya</taxon>
        <taxon>Ascomycota</taxon>
        <taxon>Pezizomycotina</taxon>
        <taxon>Dothideomycetes</taxon>
        <taxon>Dothideomycetidae</taxon>
        <taxon>Mycosphaerellales</taxon>
        <taxon>Mycosphaerellaceae</taxon>
        <taxon>Fulvia</taxon>
    </lineage>
</organism>
<feature type="region of interest" description="Disordered" evidence="15">
    <location>
        <begin position="52"/>
        <end position="81"/>
    </location>
</feature>
<feature type="region of interest" description="Disordered" evidence="15">
    <location>
        <begin position="445"/>
        <end position="511"/>
    </location>
</feature>
<keyword evidence="14" id="KW-0175">Coiled coil</keyword>
<dbReference type="InterPro" id="IPR027417">
    <property type="entry name" value="P-loop_NTPase"/>
</dbReference>
<dbReference type="InterPro" id="IPR003018">
    <property type="entry name" value="GAF"/>
</dbReference>
<dbReference type="KEGG" id="ffu:CLAFUR5_09141"/>
<dbReference type="Pfam" id="PF02518">
    <property type="entry name" value="HATPase_c"/>
    <property type="match status" value="1"/>
</dbReference>